<organism evidence="2 3">
    <name type="scientific">Reticulomyxa filosa</name>
    <dbReference type="NCBI Taxonomy" id="46433"/>
    <lineage>
        <taxon>Eukaryota</taxon>
        <taxon>Sar</taxon>
        <taxon>Rhizaria</taxon>
        <taxon>Retaria</taxon>
        <taxon>Foraminifera</taxon>
        <taxon>Monothalamids</taxon>
        <taxon>Reticulomyxidae</taxon>
        <taxon>Reticulomyxa</taxon>
    </lineage>
</organism>
<feature type="domain" description="NACHT" evidence="1">
    <location>
        <begin position="1"/>
        <end position="92"/>
    </location>
</feature>
<dbReference type="InterPro" id="IPR007111">
    <property type="entry name" value="NACHT_NTPase"/>
</dbReference>
<proteinExistence type="predicted"/>
<dbReference type="InterPro" id="IPR027417">
    <property type="entry name" value="P-loop_NTPase"/>
</dbReference>
<name>X6L963_RETFI</name>
<dbReference type="AlphaFoldDB" id="X6L963"/>
<reference evidence="2 3" key="1">
    <citation type="journal article" date="2013" name="Curr. Biol.">
        <title>The Genome of the Foraminiferan Reticulomyxa filosa.</title>
        <authorList>
            <person name="Glockner G."/>
            <person name="Hulsmann N."/>
            <person name="Schleicher M."/>
            <person name="Noegel A.A."/>
            <person name="Eichinger L."/>
            <person name="Gallinger C."/>
            <person name="Pawlowski J."/>
            <person name="Sierra R."/>
            <person name="Euteneuer U."/>
            <person name="Pillet L."/>
            <person name="Moustafa A."/>
            <person name="Platzer M."/>
            <person name="Groth M."/>
            <person name="Szafranski K."/>
            <person name="Schliwa M."/>
        </authorList>
    </citation>
    <scope>NUCLEOTIDE SEQUENCE [LARGE SCALE GENOMIC DNA]</scope>
</reference>
<dbReference type="Proteomes" id="UP000023152">
    <property type="component" value="Unassembled WGS sequence"/>
</dbReference>
<dbReference type="Pfam" id="PF05729">
    <property type="entry name" value="NACHT"/>
    <property type="match status" value="1"/>
</dbReference>
<feature type="non-terminal residue" evidence="2">
    <location>
        <position position="114"/>
    </location>
</feature>
<evidence type="ECO:0000313" key="2">
    <source>
        <dbReference type="EMBL" id="ETN97274.1"/>
    </source>
</evidence>
<protein>
    <recommendedName>
        <fullName evidence="1">NACHT domain-containing protein</fullName>
    </recommendedName>
</protein>
<comment type="caution">
    <text evidence="2">The sequence shown here is derived from an EMBL/GenBank/DDBJ whole genome shotgun (WGS) entry which is preliminary data.</text>
</comment>
<dbReference type="EMBL" id="ASPP01050232">
    <property type="protein sequence ID" value="ETN97274.1"/>
    <property type="molecule type" value="Genomic_DNA"/>
</dbReference>
<sequence length="114" mass="13731">MIIQGKSGSGKRIFCRHLEETLWNNYINDSRQSIPVYISFPKVYHLNNEQDIILHALQGKNISKESMHAIREKVLFVFIMNDFDEIFDKYNQNDNNEKYFYDRFHLNQWNAKVI</sequence>
<accession>X6L963</accession>
<gene>
    <name evidence="2" type="ORF">RFI_40257</name>
</gene>
<dbReference type="Gene3D" id="3.40.50.300">
    <property type="entry name" value="P-loop containing nucleotide triphosphate hydrolases"/>
    <property type="match status" value="1"/>
</dbReference>
<keyword evidence="3" id="KW-1185">Reference proteome</keyword>
<evidence type="ECO:0000259" key="1">
    <source>
        <dbReference type="Pfam" id="PF05729"/>
    </source>
</evidence>
<evidence type="ECO:0000313" key="3">
    <source>
        <dbReference type="Proteomes" id="UP000023152"/>
    </source>
</evidence>